<comment type="similarity">
    <text evidence="2">Belongs to the choline/ethanolamine kinase family.</text>
</comment>
<name>A0A2C5YP94_9HYPO</name>
<sequence>MSPAAAVANGDDGRIRFIPLTYDQANSRQSALRLILTLLPQWAPDEAHIVFVRFTDGITNTLLKAENRRPGLSQTDIDRESVLLRAYGNGTDVLIDREREAANHELLMKYDLAPELLARFANGMLYRFISGDVAQPNDLVNPEVMAAVARRLAQWHALVPCLPDSAIRRKEATNGAVELNGSDKAKISNTTPGKIVPNVWTTMQKWILALPTGSKPQADRRDRLQRELQDMVQQLSQRPGLGANGLVFAHCDLLCANVIIHRSAGVVSSVSFIDYEYGTPSPVAFDVANHFAEWAGYDCDYSAVPTRAHRLTFIREYIAAYAKLSGIDMDQEREVERLMHEVDAFRGVPGFFWGIWSLIQAEISHIDFDYASYAESRLGEYWAYRAEQDGSRAARGDEMPLRERTWARSA</sequence>
<proteinExistence type="inferred from homology"/>
<protein>
    <recommendedName>
        <fullName evidence="3">ethanolamine kinase</fullName>
        <ecNumber evidence="3">2.7.1.82</ecNumber>
    </recommendedName>
</protein>
<reference evidence="4 5" key="1">
    <citation type="submission" date="2017-06" db="EMBL/GenBank/DDBJ databases">
        <title>Ant-infecting Ophiocordyceps genomes reveal a high diversity of potential behavioral manipulation genes and a possible major role for enterotoxins.</title>
        <authorList>
            <person name="De Bekker C."/>
            <person name="Evans H.C."/>
            <person name="Brachmann A."/>
            <person name="Hughes D.P."/>
        </authorList>
    </citation>
    <scope>NUCLEOTIDE SEQUENCE [LARGE SCALE GENOMIC DNA]</scope>
    <source>
        <strain evidence="4 5">Map16</strain>
    </source>
</reference>
<dbReference type="InterPro" id="IPR011009">
    <property type="entry name" value="Kinase-like_dom_sf"/>
</dbReference>
<dbReference type="PANTHER" id="PTHR22603:SF66">
    <property type="entry name" value="ETHANOLAMINE KINASE"/>
    <property type="match status" value="1"/>
</dbReference>
<evidence type="ECO:0000256" key="2">
    <source>
        <dbReference type="ARBA" id="ARBA00038211"/>
    </source>
</evidence>
<gene>
    <name evidence="4" type="ORF">CDD80_5348</name>
</gene>
<dbReference type="GO" id="GO:0005737">
    <property type="term" value="C:cytoplasm"/>
    <property type="evidence" value="ECO:0007669"/>
    <property type="project" value="TreeGrafter"/>
</dbReference>
<dbReference type="AlphaFoldDB" id="A0A2C5YP94"/>
<comment type="caution">
    <text evidence="4">The sequence shown here is derived from an EMBL/GenBank/DDBJ whole genome shotgun (WGS) entry which is preliminary data.</text>
</comment>
<evidence type="ECO:0000256" key="3">
    <source>
        <dbReference type="ARBA" id="ARBA00038874"/>
    </source>
</evidence>
<dbReference type="PANTHER" id="PTHR22603">
    <property type="entry name" value="CHOLINE/ETHANOALAMINE KINASE"/>
    <property type="match status" value="1"/>
</dbReference>
<dbReference type="CDD" id="cd05157">
    <property type="entry name" value="ETNK_euk"/>
    <property type="match status" value="1"/>
</dbReference>
<comment type="pathway">
    <text evidence="1">Phospholipid metabolism; phosphatidylethanolamine biosynthesis; phosphatidylethanolamine from ethanolamine: step 1/3.</text>
</comment>
<dbReference type="STRING" id="2004952.A0A2C5YP94"/>
<accession>A0A2C5YP94</accession>
<dbReference type="Proteomes" id="UP000226431">
    <property type="component" value="Unassembled WGS sequence"/>
</dbReference>
<dbReference type="SUPFAM" id="SSF56112">
    <property type="entry name" value="Protein kinase-like (PK-like)"/>
    <property type="match status" value="1"/>
</dbReference>
<evidence type="ECO:0000313" key="4">
    <source>
        <dbReference type="EMBL" id="PHH71345.1"/>
    </source>
</evidence>
<organism evidence="4 5">
    <name type="scientific">Ophiocordyceps camponoti-rufipedis</name>
    <dbReference type="NCBI Taxonomy" id="2004952"/>
    <lineage>
        <taxon>Eukaryota</taxon>
        <taxon>Fungi</taxon>
        <taxon>Dikarya</taxon>
        <taxon>Ascomycota</taxon>
        <taxon>Pezizomycotina</taxon>
        <taxon>Sordariomycetes</taxon>
        <taxon>Hypocreomycetidae</taxon>
        <taxon>Hypocreales</taxon>
        <taxon>Ophiocordycipitaceae</taxon>
        <taxon>Ophiocordyceps</taxon>
    </lineage>
</organism>
<dbReference type="OrthoDB" id="10267235at2759"/>
<dbReference type="Gene3D" id="3.90.1200.10">
    <property type="match status" value="1"/>
</dbReference>
<dbReference type="EMBL" id="NJES01000522">
    <property type="protein sequence ID" value="PHH71345.1"/>
    <property type="molecule type" value="Genomic_DNA"/>
</dbReference>
<evidence type="ECO:0000256" key="1">
    <source>
        <dbReference type="ARBA" id="ARBA00037883"/>
    </source>
</evidence>
<dbReference type="GO" id="GO:0006646">
    <property type="term" value="P:phosphatidylethanolamine biosynthetic process"/>
    <property type="evidence" value="ECO:0007669"/>
    <property type="project" value="TreeGrafter"/>
</dbReference>
<dbReference type="GO" id="GO:0004305">
    <property type="term" value="F:ethanolamine kinase activity"/>
    <property type="evidence" value="ECO:0007669"/>
    <property type="project" value="UniProtKB-EC"/>
</dbReference>
<dbReference type="EC" id="2.7.1.82" evidence="3"/>
<keyword evidence="5" id="KW-1185">Reference proteome</keyword>
<evidence type="ECO:0000313" key="5">
    <source>
        <dbReference type="Proteomes" id="UP000226431"/>
    </source>
</evidence>
<dbReference type="Pfam" id="PF01633">
    <property type="entry name" value="Choline_kinase"/>
    <property type="match status" value="1"/>
</dbReference>